<sequence>MQAVRQCSACARHAAGGLVRNQDVSLLQKRGAACIRYLSTSENRKSGAPKPGDLTNPTHLCLASLSVGHGLWQVEDLSHNSLIRRAASVLSDSSSTFLSQATLALTDALNDYAKAVHSRITFQKKYLASLGKMSPSEEESLRRAISGWRAEAAERLNECKHYESTWINAINLSKMSAEAAYSSGKQHLSSWLCLYTYIVQKIMCVLISPFAGAHQASILVQTNIQVAESQVEEARKLSAEADKKLAETKVEEIQRMAEYAAFLEGSEDHEVHEAYLRED</sequence>
<dbReference type="GeneTree" id="ENSGT00390000007237"/>
<dbReference type="Gene3D" id="1.20.58.70">
    <property type="match status" value="2"/>
</dbReference>
<evidence type="ECO:0000313" key="2">
    <source>
        <dbReference type="Ensembl" id="ENSFHEP00000011907.1"/>
    </source>
</evidence>
<proteinExistence type="predicted"/>
<keyword evidence="3" id="KW-1185">Reference proteome</keyword>
<feature type="coiled-coil region" evidence="1">
    <location>
        <begin position="224"/>
        <end position="256"/>
    </location>
</feature>
<dbReference type="InterPro" id="IPR009062">
    <property type="entry name" value="Smac/DIABLO-like_sf"/>
</dbReference>
<dbReference type="SUPFAM" id="SSF46984">
    <property type="entry name" value="Smac/diablo"/>
    <property type="match status" value="2"/>
</dbReference>
<dbReference type="PANTHER" id="PTHR32247:SF4">
    <property type="entry name" value="DIRECT IAP-BINDING PROTEIN WITH LOW PI"/>
    <property type="match status" value="1"/>
</dbReference>
<reference evidence="2" key="1">
    <citation type="submission" date="2025-08" db="UniProtKB">
        <authorList>
            <consortium name="Ensembl"/>
        </authorList>
    </citation>
    <scope>IDENTIFICATION</scope>
</reference>
<organism evidence="2 3">
    <name type="scientific">Fundulus heteroclitus</name>
    <name type="common">Killifish</name>
    <name type="synonym">Mummichog</name>
    <dbReference type="NCBI Taxonomy" id="8078"/>
    <lineage>
        <taxon>Eukaryota</taxon>
        <taxon>Metazoa</taxon>
        <taxon>Chordata</taxon>
        <taxon>Craniata</taxon>
        <taxon>Vertebrata</taxon>
        <taxon>Euteleostomi</taxon>
        <taxon>Actinopterygii</taxon>
        <taxon>Neopterygii</taxon>
        <taxon>Teleostei</taxon>
        <taxon>Neoteleostei</taxon>
        <taxon>Acanthomorphata</taxon>
        <taxon>Ovalentaria</taxon>
        <taxon>Atherinomorphae</taxon>
        <taxon>Cyprinodontiformes</taxon>
        <taxon>Fundulidae</taxon>
        <taxon>Fundulus</taxon>
    </lineage>
</organism>
<dbReference type="Pfam" id="PF09057">
    <property type="entry name" value="Smac_DIABLO"/>
    <property type="match status" value="2"/>
</dbReference>
<dbReference type="AlphaFoldDB" id="A0A3Q2PI01"/>
<dbReference type="Ensembl" id="ENSFHET00000019035.1">
    <property type="protein sequence ID" value="ENSFHEP00000011907.1"/>
    <property type="gene ID" value="ENSFHEG00000013356.1"/>
</dbReference>
<name>A0A3Q2PI01_FUNHE</name>
<dbReference type="GO" id="GO:0008631">
    <property type="term" value="P:intrinsic apoptotic signaling pathway in response to oxidative stress"/>
    <property type="evidence" value="ECO:0007669"/>
    <property type="project" value="TreeGrafter"/>
</dbReference>
<evidence type="ECO:0000313" key="3">
    <source>
        <dbReference type="Proteomes" id="UP000265000"/>
    </source>
</evidence>
<reference evidence="2" key="2">
    <citation type="submission" date="2025-09" db="UniProtKB">
        <authorList>
            <consortium name="Ensembl"/>
        </authorList>
    </citation>
    <scope>IDENTIFICATION</scope>
</reference>
<dbReference type="GO" id="GO:0051402">
    <property type="term" value="P:neuron apoptotic process"/>
    <property type="evidence" value="ECO:0007669"/>
    <property type="project" value="TreeGrafter"/>
</dbReference>
<protein>
    <submittedName>
        <fullName evidence="2">Diablo, IAP-binding mitochondrial protein a</fullName>
    </submittedName>
</protein>
<dbReference type="InterPro" id="IPR015142">
    <property type="entry name" value="Smac_DIABLO"/>
</dbReference>
<dbReference type="Proteomes" id="UP000265000">
    <property type="component" value="Unplaced"/>
</dbReference>
<dbReference type="GO" id="GO:0005739">
    <property type="term" value="C:mitochondrion"/>
    <property type="evidence" value="ECO:0007669"/>
    <property type="project" value="InterPro"/>
</dbReference>
<dbReference type="STRING" id="8078.ENSFHEP00000011907"/>
<evidence type="ECO:0000256" key="1">
    <source>
        <dbReference type="SAM" id="Coils"/>
    </source>
</evidence>
<keyword evidence="1" id="KW-0175">Coiled coil</keyword>
<dbReference type="PANTHER" id="PTHR32247">
    <property type="entry name" value="DIABLO HOMOLOG, MITOCHONDRIAL"/>
    <property type="match status" value="1"/>
</dbReference>
<accession>A0A3Q2PI01</accession>